<reference evidence="2 3" key="1">
    <citation type="submission" date="2019-07" db="EMBL/GenBank/DDBJ databases">
        <title>Genomic Encyclopedia of Archaeal and Bacterial Type Strains, Phase II (KMG-II): from individual species to whole genera.</title>
        <authorList>
            <person name="Goeker M."/>
        </authorList>
    </citation>
    <scope>NUCLEOTIDE SEQUENCE [LARGE SCALE GENOMIC DNA]</scope>
    <source>
        <strain evidence="2 3">ATCC BAA-1854</strain>
    </source>
</reference>
<comment type="caution">
    <text evidence="2">The sequence shown here is derived from an EMBL/GenBank/DDBJ whole genome shotgun (WGS) entry which is preliminary data.</text>
</comment>
<evidence type="ECO:0000313" key="3">
    <source>
        <dbReference type="Proteomes" id="UP000317010"/>
    </source>
</evidence>
<dbReference type="Proteomes" id="UP000317010">
    <property type="component" value="Unassembled WGS sequence"/>
</dbReference>
<evidence type="ECO:0008006" key="4">
    <source>
        <dbReference type="Google" id="ProtNLM"/>
    </source>
</evidence>
<feature type="chain" id="PRO_5021924352" description="Lipoprotein" evidence="1">
    <location>
        <begin position="19"/>
        <end position="252"/>
    </location>
</feature>
<keyword evidence="1" id="KW-0732">Signal</keyword>
<name>A0A562TUB8_9SPHI</name>
<evidence type="ECO:0000256" key="1">
    <source>
        <dbReference type="SAM" id="SignalP"/>
    </source>
</evidence>
<feature type="signal peptide" evidence="1">
    <location>
        <begin position="1"/>
        <end position="18"/>
    </location>
</feature>
<accession>A0A562TUB8</accession>
<dbReference type="PROSITE" id="PS51257">
    <property type="entry name" value="PROKAR_LIPOPROTEIN"/>
    <property type="match status" value="1"/>
</dbReference>
<keyword evidence="3" id="KW-1185">Reference proteome</keyword>
<dbReference type="AlphaFoldDB" id="A0A562TUB8"/>
<protein>
    <recommendedName>
        <fullName evidence="4">Lipoprotein</fullName>
    </recommendedName>
</protein>
<dbReference type="OrthoDB" id="977243at2"/>
<dbReference type="EMBL" id="VLLI01000012">
    <property type="protein sequence ID" value="TWI96676.1"/>
    <property type="molecule type" value="Genomic_DNA"/>
</dbReference>
<dbReference type="RefSeq" id="WP_144914983.1">
    <property type="nucleotide sequence ID" value="NZ_VLLI01000012.1"/>
</dbReference>
<gene>
    <name evidence="2" type="ORF">JN11_03788</name>
</gene>
<proteinExistence type="predicted"/>
<organism evidence="2 3">
    <name type="scientific">Mucilaginibacter frigoritolerans</name>
    <dbReference type="NCBI Taxonomy" id="652788"/>
    <lineage>
        <taxon>Bacteria</taxon>
        <taxon>Pseudomonadati</taxon>
        <taxon>Bacteroidota</taxon>
        <taxon>Sphingobacteriia</taxon>
        <taxon>Sphingobacteriales</taxon>
        <taxon>Sphingobacteriaceae</taxon>
        <taxon>Mucilaginibacter</taxon>
    </lineage>
</organism>
<evidence type="ECO:0000313" key="2">
    <source>
        <dbReference type="EMBL" id="TWI96676.1"/>
    </source>
</evidence>
<sequence length="252" mass="25966">MKKLELSMIGLLLLGAVACNKTYNSTNPKPGALSGNVSTDDAADMVAGSLSLNSNGVANIVGDVTLSAASLANTHQPCGTTKADTISRKSTTGATVTYSYNLTYNFMVLCDTANHPDSLSSSLIYSGSYSGPNISTSNSGSSIFTVGGLQSSASDFVINGEYKSNGSFKSKRDTTNAGSSAIDIVIKGLTVQKAARSIVSGTATISIAGDVPKKGNFSYTGTLVFNNNDTAILTINGTVYTINLINGQKTKH</sequence>